<evidence type="ECO:0000256" key="6">
    <source>
        <dbReference type="ARBA" id="ARBA00022723"/>
    </source>
</evidence>
<dbReference type="InterPro" id="IPR000399">
    <property type="entry name" value="TPP-bd_CS"/>
</dbReference>
<evidence type="ECO:0000256" key="4">
    <source>
        <dbReference type="ARBA" id="ARBA00022605"/>
    </source>
</evidence>
<dbReference type="CDD" id="cd07035">
    <property type="entry name" value="TPP_PYR_POX_like"/>
    <property type="match status" value="1"/>
</dbReference>
<evidence type="ECO:0000256" key="10">
    <source>
        <dbReference type="RuleBase" id="RU003591"/>
    </source>
</evidence>
<dbReference type="InterPro" id="IPR029061">
    <property type="entry name" value="THDP-binding"/>
</dbReference>
<dbReference type="FunFam" id="3.40.50.1220:FF:000008">
    <property type="entry name" value="Acetolactate synthase"/>
    <property type="match status" value="1"/>
</dbReference>
<dbReference type="GO" id="GO:0000287">
    <property type="term" value="F:magnesium ion binding"/>
    <property type="evidence" value="ECO:0007669"/>
    <property type="project" value="UniProtKB-UniRule"/>
</dbReference>
<dbReference type="GO" id="GO:0044272">
    <property type="term" value="P:sulfur compound biosynthetic process"/>
    <property type="evidence" value="ECO:0007669"/>
    <property type="project" value="UniProtKB-ARBA"/>
</dbReference>
<evidence type="ECO:0000313" key="14">
    <source>
        <dbReference type="EMBL" id="QNO54876.1"/>
    </source>
</evidence>
<feature type="domain" description="Thiamine pyrophosphate enzyme central" evidence="11">
    <location>
        <begin position="194"/>
        <end position="329"/>
    </location>
</feature>
<dbReference type="Pfam" id="PF02776">
    <property type="entry name" value="TPP_enzyme_N"/>
    <property type="match status" value="1"/>
</dbReference>
<dbReference type="InterPro" id="IPR039368">
    <property type="entry name" value="AHAS_TPP"/>
</dbReference>
<dbReference type="InterPro" id="IPR029035">
    <property type="entry name" value="DHS-like_NAD/FAD-binding_dom"/>
</dbReference>
<dbReference type="PROSITE" id="PS00187">
    <property type="entry name" value="TPP_ENZYMES"/>
    <property type="match status" value="1"/>
</dbReference>
<dbReference type="Pfam" id="PF02775">
    <property type="entry name" value="TPP_enzyme_C"/>
    <property type="match status" value="1"/>
</dbReference>
<gene>
    <name evidence="14" type="primary">iolD</name>
    <name evidence="14" type="ORF">GHJHFCIO_00026</name>
</gene>
<dbReference type="InterPro" id="IPR012846">
    <property type="entry name" value="Acetolactate_synth_lsu"/>
</dbReference>
<evidence type="ECO:0000259" key="13">
    <source>
        <dbReference type="Pfam" id="PF02776"/>
    </source>
</evidence>
<dbReference type="PANTHER" id="PTHR18968:SF13">
    <property type="entry name" value="ACETOLACTATE SYNTHASE CATALYTIC SUBUNIT, MITOCHONDRIAL"/>
    <property type="match status" value="1"/>
</dbReference>
<comment type="cofactor">
    <cofactor evidence="10">
        <name>Mg(2+)</name>
        <dbReference type="ChEBI" id="CHEBI:18420"/>
    </cofactor>
    <text evidence="10">Binds 1 Mg(2+) ion per subunit.</text>
</comment>
<dbReference type="EC" id="2.2.1.6" evidence="10"/>
<dbReference type="UniPathway" id="UPA00047">
    <property type="reaction ID" value="UER00055"/>
</dbReference>
<evidence type="ECO:0000256" key="3">
    <source>
        <dbReference type="ARBA" id="ARBA00007812"/>
    </source>
</evidence>
<sequence>MNNEENGGEAIIKTLIKHKITHTFGFPGAAIVAVYDALLEHQEEIRNVLVRHEQGAAHAADGFARATGNPGVCIVTSGPGASNLVTGMSTAFMDSSPIIAMAGQVSFKLIGHEAFQETDMVDIALHTCKKDFQIRDANEIFPVFNEAFRLATDGRPGPVYIDLTKDAQEGKSTKRFPEKVPMAEPRFTGQSEELKKAASLLLQAERPVMLLGGGVLWANASRGVMSLVDRLKIPVANTLMGSSAFPDNHPLSLGMAGMYGTEIANYAIENADLLLAVGCRFSNRTAKDPEEFAKGATVIHVDADPTEINRNKKADLGIVGDARLVLSELLKIVELKLSKNTDFNWIKQLKELREGYSEKLDYDTYPIDYRRVFYELRKFVADEDIIVTGVGCHQMMAQRFIPRKYPRTFITSGGEGTMGFGLPASIGAKVAKPESEVINIDGDGSFQMTLEELAVLAQENLKVITVLCNNHYLGMVRQWQKEVYGRYSSVYLGEIPDFSKIADAYGLNGIEVSRTSEIADALEKARKSNISSVINIHVEPEQDFGETHQFAVELQDSKRV</sequence>
<feature type="domain" description="Thiamine pyrophosphate enzyme TPP-binding" evidence="12">
    <location>
        <begin position="389"/>
        <end position="536"/>
    </location>
</feature>
<dbReference type="GO" id="GO:0050660">
    <property type="term" value="F:flavin adenine dinucleotide binding"/>
    <property type="evidence" value="ECO:0007669"/>
    <property type="project" value="InterPro"/>
</dbReference>
<comment type="catalytic activity">
    <reaction evidence="10">
        <text>2 pyruvate + H(+) = (2S)-2-acetolactate + CO2</text>
        <dbReference type="Rhea" id="RHEA:25249"/>
        <dbReference type="ChEBI" id="CHEBI:15361"/>
        <dbReference type="ChEBI" id="CHEBI:15378"/>
        <dbReference type="ChEBI" id="CHEBI:16526"/>
        <dbReference type="ChEBI" id="CHEBI:58476"/>
        <dbReference type="EC" id="2.2.1.6"/>
    </reaction>
</comment>
<dbReference type="UniPathway" id="UPA00049">
    <property type="reaction ID" value="UER00059"/>
</dbReference>
<comment type="pathway">
    <text evidence="2 10">Amino-acid biosynthesis; L-valine biosynthesis; L-valine from pyruvate: step 1/4.</text>
</comment>
<dbReference type="GO" id="GO:0005948">
    <property type="term" value="C:acetolactate synthase complex"/>
    <property type="evidence" value="ECO:0007669"/>
    <property type="project" value="TreeGrafter"/>
</dbReference>
<dbReference type="EMBL" id="MT631596">
    <property type="protein sequence ID" value="QNO54876.1"/>
    <property type="molecule type" value="Genomic_DNA"/>
</dbReference>
<dbReference type="InterPro" id="IPR012000">
    <property type="entry name" value="Thiamin_PyroP_enz_cen_dom"/>
</dbReference>
<reference evidence="14" key="1">
    <citation type="submission" date="2020-06" db="EMBL/GenBank/DDBJ databases">
        <title>Unique genomic features of the anaerobic methanotrophic archaea.</title>
        <authorList>
            <person name="Chadwick G.L."/>
            <person name="Skennerton C.T."/>
            <person name="Laso-Perez R."/>
            <person name="Leu A.O."/>
            <person name="Speth D.R."/>
            <person name="Yu H."/>
            <person name="Morgan-Lang C."/>
            <person name="Hatzenpichler R."/>
            <person name="Goudeau D."/>
            <person name="Malmstrom R."/>
            <person name="Brazelton W.J."/>
            <person name="Woyke T."/>
            <person name="Hallam S.J."/>
            <person name="Tyson G.W."/>
            <person name="Wegener G."/>
            <person name="Boetius A."/>
            <person name="Orphan V."/>
        </authorList>
    </citation>
    <scope>NUCLEOTIDE SEQUENCE</scope>
</reference>
<comment type="pathway">
    <text evidence="1 10">Amino-acid biosynthesis; L-isoleucine biosynthesis; L-isoleucine from 2-oxobutanoate: step 1/4.</text>
</comment>
<name>A0A7G9Z3P2_9EURY</name>
<evidence type="ECO:0000256" key="2">
    <source>
        <dbReference type="ARBA" id="ARBA00005025"/>
    </source>
</evidence>
<accession>A0A7G9Z3P2</accession>
<dbReference type="SUPFAM" id="SSF52518">
    <property type="entry name" value="Thiamin diphosphate-binding fold (THDP-binding)"/>
    <property type="match status" value="2"/>
</dbReference>
<dbReference type="Gene3D" id="3.40.50.970">
    <property type="match status" value="2"/>
</dbReference>
<evidence type="ECO:0000256" key="9">
    <source>
        <dbReference type="ARBA" id="ARBA00023304"/>
    </source>
</evidence>
<dbReference type="InterPro" id="IPR011766">
    <property type="entry name" value="TPP_enzyme_TPP-bd"/>
</dbReference>
<protein>
    <recommendedName>
        <fullName evidence="10">Acetolactate synthase</fullName>
        <ecNumber evidence="10">2.2.1.6</ecNumber>
    </recommendedName>
</protein>
<keyword evidence="7 10" id="KW-0460">Magnesium</keyword>
<keyword evidence="6 10" id="KW-0479">Metal-binding</keyword>
<dbReference type="Pfam" id="PF00205">
    <property type="entry name" value="TPP_enzyme_M"/>
    <property type="match status" value="1"/>
</dbReference>
<dbReference type="GO" id="GO:0016787">
    <property type="term" value="F:hydrolase activity"/>
    <property type="evidence" value="ECO:0007669"/>
    <property type="project" value="UniProtKB-KW"/>
</dbReference>
<proteinExistence type="inferred from homology"/>
<dbReference type="GO" id="GO:0030976">
    <property type="term" value="F:thiamine pyrophosphate binding"/>
    <property type="evidence" value="ECO:0007669"/>
    <property type="project" value="UniProtKB-UniRule"/>
</dbReference>
<comment type="cofactor">
    <cofactor evidence="10">
        <name>thiamine diphosphate</name>
        <dbReference type="ChEBI" id="CHEBI:58937"/>
    </cofactor>
    <text evidence="10">Binds 1 thiamine pyrophosphate per subunit.</text>
</comment>
<organism evidence="14">
    <name type="scientific">Candidatus Methanophaga sp. ANME-1 ERB7</name>
    <dbReference type="NCBI Taxonomy" id="2759913"/>
    <lineage>
        <taxon>Archaea</taxon>
        <taxon>Methanobacteriati</taxon>
        <taxon>Methanobacteriota</taxon>
        <taxon>Stenosarchaea group</taxon>
        <taxon>Methanomicrobia</taxon>
        <taxon>Candidatus Methanophagales</taxon>
        <taxon>Candidatus Methanophagaceae</taxon>
        <taxon>Candidatus Methanophaga</taxon>
    </lineage>
</organism>
<keyword evidence="8 10" id="KW-0786">Thiamine pyrophosphate</keyword>
<evidence type="ECO:0000256" key="8">
    <source>
        <dbReference type="ARBA" id="ARBA00023052"/>
    </source>
</evidence>
<keyword evidence="4 10" id="KW-0028">Amino-acid biosynthesis</keyword>
<dbReference type="Gene3D" id="3.40.50.1220">
    <property type="entry name" value="TPP-binding domain"/>
    <property type="match status" value="1"/>
</dbReference>
<dbReference type="FunFam" id="3.40.50.970:FF:000007">
    <property type="entry name" value="Acetolactate synthase"/>
    <property type="match status" value="1"/>
</dbReference>
<evidence type="ECO:0000256" key="7">
    <source>
        <dbReference type="ARBA" id="ARBA00022842"/>
    </source>
</evidence>
<keyword evidence="5 10" id="KW-0808">Transferase</keyword>
<dbReference type="SUPFAM" id="SSF52467">
    <property type="entry name" value="DHS-like NAD/FAD-binding domain"/>
    <property type="match status" value="1"/>
</dbReference>
<dbReference type="GO" id="GO:0003984">
    <property type="term" value="F:acetolactate synthase activity"/>
    <property type="evidence" value="ECO:0007669"/>
    <property type="project" value="UniProtKB-EC"/>
</dbReference>
<feature type="domain" description="Thiamine pyrophosphate enzyme N-terminal TPP-binding" evidence="13">
    <location>
        <begin position="6"/>
        <end position="121"/>
    </location>
</feature>
<evidence type="ECO:0000256" key="5">
    <source>
        <dbReference type="ARBA" id="ARBA00022679"/>
    </source>
</evidence>
<evidence type="ECO:0000259" key="11">
    <source>
        <dbReference type="Pfam" id="PF00205"/>
    </source>
</evidence>
<dbReference type="GO" id="GO:0009099">
    <property type="term" value="P:L-valine biosynthetic process"/>
    <property type="evidence" value="ECO:0007669"/>
    <property type="project" value="UniProtKB-UniPathway"/>
</dbReference>
<dbReference type="PANTHER" id="PTHR18968">
    <property type="entry name" value="THIAMINE PYROPHOSPHATE ENZYMES"/>
    <property type="match status" value="1"/>
</dbReference>
<dbReference type="InterPro" id="IPR012001">
    <property type="entry name" value="Thiamin_PyroP_enz_TPP-bd_dom"/>
</dbReference>
<dbReference type="InterPro" id="IPR045229">
    <property type="entry name" value="TPP_enz"/>
</dbReference>
<evidence type="ECO:0000259" key="12">
    <source>
        <dbReference type="Pfam" id="PF02775"/>
    </source>
</evidence>
<comment type="similarity">
    <text evidence="3 10">Belongs to the TPP enzyme family.</text>
</comment>
<dbReference type="AlphaFoldDB" id="A0A7G9Z3P2"/>
<dbReference type="GO" id="GO:0009097">
    <property type="term" value="P:isoleucine biosynthetic process"/>
    <property type="evidence" value="ECO:0007669"/>
    <property type="project" value="UniProtKB-UniPathway"/>
</dbReference>
<evidence type="ECO:0000256" key="1">
    <source>
        <dbReference type="ARBA" id="ARBA00004974"/>
    </source>
</evidence>
<dbReference type="NCBIfam" id="TIGR00118">
    <property type="entry name" value="acolac_lg"/>
    <property type="match status" value="1"/>
</dbReference>
<keyword evidence="9 10" id="KW-0100">Branched-chain amino acid biosynthesis</keyword>
<keyword evidence="14" id="KW-0378">Hydrolase</keyword>
<dbReference type="CDD" id="cd02015">
    <property type="entry name" value="TPP_AHAS"/>
    <property type="match status" value="1"/>
</dbReference>